<keyword evidence="4" id="KW-0862">Zinc</keyword>
<dbReference type="OrthoDB" id="9802248at2"/>
<dbReference type="EMBL" id="QXIY01000035">
    <property type="protein sequence ID" value="RIE16177.1"/>
    <property type="molecule type" value="Genomic_DNA"/>
</dbReference>
<evidence type="ECO:0000256" key="1">
    <source>
        <dbReference type="ARBA" id="ARBA00001947"/>
    </source>
</evidence>
<dbReference type="SUPFAM" id="SSF56281">
    <property type="entry name" value="Metallo-hydrolase/oxidoreductase"/>
    <property type="match status" value="1"/>
</dbReference>
<dbReference type="InterPro" id="IPR036866">
    <property type="entry name" value="RibonucZ/Hydroxyglut_hydro"/>
</dbReference>
<dbReference type="Proteomes" id="UP000266113">
    <property type="component" value="Unassembled WGS sequence"/>
</dbReference>
<sequence>MCTTYTMYHTVCQEVFPLYCHHLAWEALMEQFHETMAGATVTRMPVGPLLTNCYLVQSGTELMLVDPGMVWNRELEEVATVIESANARLRWIVCTHGHFDHVSGVDTAMKRFPDATLLMDPREVELARDPVANYATQMGSTFAMHAESSPLIAGQEIPLGLITYHIATIPGHTPASSVLIAGDHAFVGDTLFAGSVGRTTSQEGFEQLLAGIRVTLMFLPPATRIFPGHGEPTTIGTELGDNPWL</sequence>
<accession>A0A398DWA3</accession>
<evidence type="ECO:0000256" key="4">
    <source>
        <dbReference type="ARBA" id="ARBA00022833"/>
    </source>
</evidence>
<dbReference type="InterPro" id="IPR051453">
    <property type="entry name" value="MBL_Glyoxalase_II"/>
</dbReference>
<name>A0A398DWA3_9BACT</name>
<evidence type="ECO:0000259" key="5">
    <source>
        <dbReference type="SMART" id="SM00849"/>
    </source>
</evidence>
<dbReference type="SMART" id="SM00849">
    <property type="entry name" value="Lactamase_B"/>
    <property type="match status" value="1"/>
</dbReference>
<evidence type="ECO:0000313" key="6">
    <source>
        <dbReference type="EMBL" id="RIE16177.1"/>
    </source>
</evidence>
<protein>
    <submittedName>
        <fullName evidence="6">MBL fold metallo-hydrolase</fullName>
    </submittedName>
</protein>
<dbReference type="GO" id="GO:0046872">
    <property type="term" value="F:metal ion binding"/>
    <property type="evidence" value="ECO:0007669"/>
    <property type="project" value="UniProtKB-KW"/>
</dbReference>
<evidence type="ECO:0000256" key="2">
    <source>
        <dbReference type="ARBA" id="ARBA00022723"/>
    </source>
</evidence>
<keyword evidence="3 6" id="KW-0378">Hydrolase</keyword>
<keyword evidence="2" id="KW-0479">Metal-binding</keyword>
<dbReference type="PANTHER" id="PTHR46233">
    <property type="entry name" value="HYDROXYACYLGLUTATHIONE HYDROLASE GLOC"/>
    <property type="match status" value="1"/>
</dbReference>
<reference evidence="6 7" key="1">
    <citation type="submission" date="2018-09" db="EMBL/GenBank/DDBJ databases">
        <title>Discovery and Ecogenomic Context for Candidatus Cryosericales, a Global Caldiserica Order Active in Thawing Permafrost.</title>
        <authorList>
            <person name="Martinez M.A."/>
            <person name="Woodcroft B.J."/>
            <person name="Ignacio Espinoza J.C."/>
            <person name="Zayed A."/>
            <person name="Singleton C.M."/>
            <person name="Boyd J."/>
            <person name="Li Y.-F."/>
            <person name="Purvine S."/>
            <person name="Maughan H."/>
            <person name="Hodgkins S.B."/>
            <person name="Anderson D."/>
            <person name="Sederholm M."/>
            <person name="Temperton B."/>
            <person name="Saleska S.R."/>
            <person name="Tyson G.W."/>
            <person name="Rich V.I."/>
        </authorList>
    </citation>
    <scope>NUCLEOTIDE SEQUENCE [LARGE SCALE GENOMIC DNA]</scope>
    <source>
        <strain evidence="6 7">SMC1</strain>
    </source>
</reference>
<dbReference type="CDD" id="cd06262">
    <property type="entry name" value="metallo-hydrolase-like_MBL-fold"/>
    <property type="match status" value="1"/>
</dbReference>
<comment type="caution">
    <text evidence="6">The sequence shown here is derived from an EMBL/GenBank/DDBJ whole genome shotgun (WGS) entry which is preliminary data.</text>
</comment>
<keyword evidence="7" id="KW-1185">Reference proteome</keyword>
<dbReference type="AlphaFoldDB" id="A0A398DWA3"/>
<dbReference type="Gene3D" id="3.60.15.10">
    <property type="entry name" value="Ribonuclease Z/Hydroxyacylglutathione hydrolase-like"/>
    <property type="match status" value="1"/>
</dbReference>
<dbReference type="PANTHER" id="PTHR46233:SF3">
    <property type="entry name" value="HYDROXYACYLGLUTATHIONE HYDROLASE GLOC"/>
    <property type="match status" value="1"/>
</dbReference>
<gene>
    <name evidence="6" type="ORF">SMC1_08145</name>
</gene>
<feature type="domain" description="Metallo-beta-lactamase" evidence="5">
    <location>
        <begin position="50"/>
        <end position="229"/>
    </location>
</feature>
<evidence type="ECO:0000256" key="3">
    <source>
        <dbReference type="ARBA" id="ARBA00022801"/>
    </source>
</evidence>
<proteinExistence type="predicted"/>
<dbReference type="GO" id="GO:0016787">
    <property type="term" value="F:hydrolase activity"/>
    <property type="evidence" value="ECO:0007669"/>
    <property type="project" value="UniProtKB-KW"/>
</dbReference>
<dbReference type="Pfam" id="PF00753">
    <property type="entry name" value="Lactamase_B"/>
    <property type="match status" value="1"/>
</dbReference>
<dbReference type="InterPro" id="IPR001279">
    <property type="entry name" value="Metallo-B-lactamas"/>
</dbReference>
<organism evidence="6 7">
    <name type="scientific">Candidatus Cryosericum septentrionale</name>
    <dbReference type="NCBI Taxonomy" id="2290913"/>
    <lineage>
        <taxon>Bacteria</taxon>
        <taxon>Pseudomonadati</taxon>
        <taxon>Caldisericota/Cryosericota group</taxon>
        <taxon>Candidatus Cryosericota</taxon>
        <taxon>Candidatus Cryosericia</taxon>
        <taxon>Candidatus Cryosericales</taxon>
        <taxon>Candidatus Cryosericaceae</taxon>
        <taxon>Candidatus Cryosericum</taxon>
    </lineage>
</organism>
<evidence type="ECO:0000313" key="7">
    <source>
        <dbReference type="Proteomes" id="UP000266113"/>
    </source>
</evidence>
<comment type="cofactor">
    <cofactor evidence="1">
        <name>Zn(2+)</name>
        <dbReference type="ChEBI" id="CHEBI:29105"/>
    </cofactor>
</comment>